<dbReference type="EMBL" id="FONT01000010">
    <property type="protein sequence ID" value="SFF01985.1"/>
    <property type="molecule type" value="Genomic_DNA"/>
</dbReference>
<dbReference type="SUPFAM" id="SSF51735">
    <property type="entry name" value="NAD(P)-binding Rossmann-fold domains"/>
    <property type="match status" value="1"/>
</dbReference>
<dbReference type="Proteomes" id="UP000199516">
    <property type="component" value="Unassembled WGS sequence"/>
</dbReference>
<evidence type="ECO:0008006" key="6">
    <source>
        <dbReference type="Google" id="ProtNLM"/>
    </source>
</evidence>
<evidence type="ECO:0000259" key="2">
    <source>
        <dbReference type="Pfam" id="PF01370"/>
    </source>
</evidence>
<reference evidence="4 5" key="1">
    <citation type="submission" date="2016-10" db="EMBL/GenBank/DDBJ databases">
        <authorList>
            <person name="de Groot N.N."/>
        </authorList>
    </citation>
    <scope>NUCLEOTIDE SEQUENCE [LARGE SCALE GENOMIC DNA]</scope>
    <source>
        <strain evidence="4 5">DSM 23995</strain>
    </source>
</reference>
<sequence length="303" mass="34352">MMNIAITGGTGFVGSALTGYLTTLGHHVFILTRNSRNKQNTESITFVEWLNENACPEEHLPSLDAIINLAGATLNRRWTRPYKEKILHSRLQATKETIRLTQSLPQVPKVLINASAIGYYGTSTEHTFHEDSPPIDASFLHFVCREWEKEASEAVKLGIRTIYARFGLILDNKSGAFPKLLLPYQMFAGGPLGHGEQWYSWIHLRDVVESIYFLLHHEKCEGPVNITSPYPERMENFGKKLSKETNRPHWLRVPSKIVEKGLGDMSTLILEGQHVSPNRLISHGYTFTYPTVETAFKQLLHGR</sequence>
<dbReference type="Pfam" id="PF01370">
    <property type="entry name" value="Epimerase"/>
    <property type="match status" value="1"/>
</dbReference>
<keyword evidence="5" id="KW-1185">Reference proteome</keyword>
<dbReference type="PANTHER" id="PTHR11092:SF0">
    <property type="entry name" value="EPIMERASE FAMILY PROTEIN SDR39U1"/>
    <property type="match status" value="1"/>
</dbReference>
<dbReference type="NCBIfam" id="TIGR01777">
    <property type="entry name" value="yfcH"/>
    <property type="match status" value="1"/>
</dbReference>
<dbReference type="PANTHER" id="PTHR11092">
    <property type="entry name" value="SUGAR NUCLEOTIDE EPIMERASE RELATED"/>
    <property type="match status" value="1"/>
</dbReference>
<proteinExistence type="inferred from homology"/>
<dbReference type="STRING" id="930128.SAMN05192532_11019"/>
<evidence type="ECO:0000313" key="5">
    <source>
        <dbReference type="Proteomes" id="UP000199516"/>
    </source>
</evidence>
<dbReference type="Gene3D" id="3.40.50.720">
    <property type="entry name" value="NAD(P)-binding Rossmann-like Domain"/>
    <property type="match status" value="1"/>
</dbReference>
<evidence type="ECO:0000259" key="3">
    <source>
        <dbReference type="Pfam" id="PF08338"/>
    </source>
</evidence>
<comment type="similarity">
    <text evidence="1">Belongs to the NAD(P)-dependent epimerase/dehydratase family. SDR39U1 subfamily.</text>
</comment>
<feature type="domain" description="DUF1731" evidence="3">
    <location>
        <begin position="253"/>
        <end position="299"/>
    </location>
</feature>
<name>A0A1I2F9V6_9BACI</name>
<dbReference type="AlphaFoldDB" id="A0A1I2F9V6"/>
<accession>A0A1I2F9V6</accession>
<protein>
    <recommendedName>
        <fullName evidence="6">TIGR01777 family protein</fullName>
    </recommendedName>
</protein>
<dbReference type="CDD" id="cd05242">
    <property type="entry name" value="SDR_a8"/>
    <property type="match status" value="1"/>
</dbReference>
<organism evidence="4 5">
    <name type="scientific">Alteribacillus iranensis</name>
    <dbReference type="NCBI Taxonomy" id="930128"/>
    <lineage>
        <taxon>Bacteria</taxon>
        <taxon>Bacillati</taxon>
        <taxon>Bacillota</taxon>
        <taxon>Bacilli</taxon>
        <taxon>Bacillales</taxon>
        <taxon>Bacillaceae</taxon>
        <taxon>Alteribacillus</taxon>
    </lineage>
</organism>
<dbReference type="Pfam" id="PF08338">
    <property type="entry name" value="DUF1731"/>
    <property type="match status" value="1"/>
</dbReference>
<feature type="domain" description="NAD-dependent epimerase/dehydratase" evidence="2">
    <location>
        <begin position="4"/>
        <end position="226"/>
    </location>
</feature>
<dbReference type="InterPro" id="IPR036291">
    <property type="entry name" value="NAD(P)-bd_dom_sf"/>
</dbReference>
<gene>
    <name evidence="4" type="ORF">SAMN05192532_11019</name>
</gene>
<evidence type="ECO:0000256" key="1">
    <source>
        <dbReference type="ARBA" id="ARBA00009353"/>
    </source>
</evidence>
<dbReference type="InterPro" id="IPR001509">
    <property type="entry name" value="Epimerase_deHydtase"/>
</dbReference>
<dbReference type="InterPro" id="IPR010099">
    <property type="entry name" value="SDR39U1"/>
</dbReference>
<evidence type="ECO:0000313" key="4">
    <source>
        <dbReference type="EMBL" id="SFF01985.1"/>
    </source>
</evidence>
<dbReference type="InterPro" id="IPR013549">
    <property type="entry name" value="DUF1731"/>
</dbReference>